<feature type="domain" description="DprA winged helix" evidence="3">
    <location>
        <begin position="306"/>
        <end position="363"/>
    </location>
</feature>
<dbReference type="InterPro" id="IPR010994">
    <property type="entry name" value="RuvA_2-like"/>
</dbReference>
<comment type="similarity">
    <text evidence="1">Belongs to the DprA/Smf family.</text>
</comment>
<dbReference type="STRING" id="363331.RM51_14995"/>
<dbReference type="OrthoDB" id="9785707at2"/>
<dbReference type="PANTHER" id="PTHR43022:SF1">
    <property type="entry name" value="PROTEIN SMF"/>
    <property type="match status" value="1"/>
</dbReference>
<dbReference type="GO" id="GO:0009294">
    <property type="term" value="P:DNA-mediated transformation"/>
    <property type="evidence" value="ECO:0007669"/>
    <property type="project" value="InterPro"/>
</dbReference>
<organism evidence="4 5">
    <name type="scientific">Chryseobacterium taiwanense</name>
    <dbReference type="NCBI Taxonomy" id="363331"/>
    <lineage>
        <taxon>Bacteria</taxon>
        <taxon>Pseudomonadati</taxon>
        <taxon>Bacteroidota</taxon>
        <taxon>Flavobacteriia</taxon>
        <taxon>Flavobacteriales</taxon>
        <taxon>Weeksellaceae</taxon>
        <taxon>Chryseobacterium group</taxon>
        <taxon>Chryseobacterium</taxon>
    </lineage>
</organism>
<gene>
    <name evidence="4" type="ORF">RM51_14995</name>
</gene>
<dbReference type="RefSeq" id="WP_039371342.1">
    <property type="nucleotide sequence ID" value="NZ_JWTA01000015.1"/>
</dbReference>
<dbReference type="InterPro" id="IPR041614">
    <property type="entry name" value="DprA_WH"/>
</dbReference>
<evidence type="ECO:0000259" key="2">
    <source>
        <dbReference type="Pfam" id="PF02481"/>
    </source>
</evidence>
<dbReference type="Pfam" id="PF17782">
    <property type="entry name" value="WHD_DprA"/>
    <property type="match status" value="1"/>
</dbReference>
<protein>
    <submittedName>
        <fullName evidence="4">DNA processing protein DprA</fullName>
    </submittedName>
</protein>
<dbReference type="SUPFAM" id="SSF102405">
    <property type="entry name" value="MCP/YpsA-like"/>
    <property type="match status" value="1"/>
</dbReference>
<comment type="caution">
    <text evidence="4">The sequence shown here is derived from an EMBL/GenBank/DDBJ whole genome shotgun (WGS) entry which is preliminary data.</text>
</comment>
<evidence type="ECO:0000256" key="1">
    <source>
        <dbReference type="ARBA" id="ARBA00006525"/>
    </source>
</evidence>
<proteinExistence type="inferred from homology"/>
<dbReference type="Pfam" id="PF02481">
    <property type="entry name" value="DNA_processg_A"/>
    <property type="match status" value="1"/>
</dbReference>
<dbReference type="PANTHER" id="PTHR43022">
    <property type="entry name" value="PROTEIN SMF"/>
    <property type="match status" value="1"/>
</dbReference>
<dbReference type="Proteomes" id="UP000031167">
    <property type="component" value="Unassembled WGS sequence"/>
</dbReference>
<dbReference type="AlphaFoldDB" id="A0A0B4DBL4"/>
<keyword evidence="5" id="KW-1185">Reference proteome</keyword>
<dbReference type="InterPro" id="IPR003488">
    <property type="entry name" value="DprA"/>
</dbReference>
<dbReference type="Gene3D" id="3.40.50.450">
    <property type="match status" value="1"/>
</dbReference>
<dbReference type="InterPro" id="IPR057666">
    <property type="entry name" value="DrpA_SLOG"/>
</dbReference>
<dbReference type="NCBIfam" id="TIGR00732">
    <property type="entry name" value="dprA"/>
    <property type="match status" value="1"/>
</dbReference>
<feature type="domain" description="Smf/DprA SLOG" evidence="2">
    <location>
        <begin position="82"/>
        <end position="290"/>
    </location>
</feature>
<evidence type="ECO:0000313" key="4">
    <source>
        <dbReference type="EMBL" id="KIC61705.1"/>
    </source>
</evidence>
<evidence type="ECO:0000313" key="5">
    <source>
        <dbReference type="Proteomes" id="UP000031167"/>
    </source>
</evidence>
<name>A0A0B4DBL4_9FLAO</name>
<dbReference type="Gene3D" id="1.10.10.10">
    <property type="entry name" value="Winged helix-like DNA-binding domain superfamily/Winged helix DNA-binding domain"/>
    <property type="match status" value="1"/>
</dbReference>
<sequence>MYTEENLFSIALRECSHIGDIIFHKLVRTFGSAENVWKAPSKDLQKISGIGRKTISDIGDKKHLKFAEKEIIFCENNNIQILLRHLDQLPFLLKECEDAPAILYQKGKIDSNLCPVSIVGTRKITSYGKSFIETFFENSKKHKFISVSGLALGTDKEVHAESIRQKIPTIAVLAHGFHTLYPSSHKNLSEKILSEDGAMITEFNSSRKPDRENFIQRNRIIAGISNSTIVVETAFGGGSVSTATFANNYNRDVFALPGKITDKFSQGCNHLIFQNKAIAISTIQDLINQIGFNSPKEKIEELFPHSETAIQLSENQESIYNLIINHPQISLDDLAEKIALPTHKILTTILELELLGKVKSLSGRQFVSI</sequence>
<accession>A0A0B4DBL4</accession>
<dbReference type="InterPro" id="IPR036388">
    <property type="entry name" value="WH-like_DNA-bd_sf"/>
</dbReference>
<dbReference type="SUPFAM" id="SSF47781">
    <property type="entry name" value="RuvA domain 2-like"/>
    <property type="match status" value="1"/>
</dbReference>
<evidence type="ECO:0000259" key="3">
    <source>
        <dbReference type="Pfam" id="PF17782"/>
    </source>
</evidence>
<dbReference type="EMBL" id="JWTA01000015">
    <property type="protein sequence ID" value="KIC61705.1"/>
    <property type="molecule type" value="Genomic_DNA"/>
</dbReference>
<reference evidence="4 5" key="1">
    <citation type="submission" date="2014-12" db="EMBL/GenBank/DDBJ databases">
        <title>Genome sequencing of Chryseobacterium taiwanense TPW19.</title>
        <authorList>
            <person name="Tan P.W."/>
            <person name="Chan K.-G."/>
        </authorList>
    </citation>
    <scope>NUCLEOTIDE SEQUENCE [LARGE SCALE GENOMIC DNA]</scope>
    <source>
        <strain evidence="4 5">TPW19</strain>
    </source>
</reference>